<dbReference type="InterPro" id="IPR023187">
    <property type="entry name" value="Tscrpt_reg_MarR-type_CS"/>
</dbReference>
<keyword evidence="2" id="KW-0238">DNA-binding</keyword>
<dbReference type="SUPFAM" id="SSF46785">
    <property type="entry name" value="Winged helix' DNA-binding domain"/>
    <property type="match status" value="1"/>
</dbReference>
<dbReference type="Gene3D" id="1.10.10.10">
    <property type="entry name" value="Winged helix-like DNA-binding domain superfamily/Winged helix DNA-binding domain"/>
    <property type="match status" value="1"/>
</dbReference>
<comment type="caution">
    <text evidence="5">The sequence shown here is derived from an EMBL/GenBank/DDBJ whole genome shotgun (WGS) entry which is preliminary data.</text>
</comment>
<name>A0ABS6K4M7_9FIRM</name>
<dbReference type="InterPro" id="IPR036388">
    <property type="entry name" value="WH-like_DNA-bd_sf"/>
</dbReference>
<dbReference type="SMART" id="SM00347">
    <property type="entry name" value="HTH_MARR"/>
    <property type="match status" value="1"/>
</dbReference>
<organism evidence="5 6">
    <name type="scientific">Diplocloster modestus</name>
    <dbReference type="NCBI Taxonomy" id="2850322"/>
    <lineage>
        <taxon>Bacteria</taxon>
        <taxon>Bacillati</taxon>
        <taxon>Bacillota</taxon>
        <taxon>Clostridia</taxon>
        <taxon>Lachnospirales</taxon>
        <taxon>Lachnospiraceae</taxon>
        <taxon>Diplocloster</taxon>
    </lineage>
</organism>
<evidence type="ECO:0000259" key="4">
    <source>
        <dbReference type="PROSITE" id="PS50995"/>
    </source>
</evidence>
<dbReference type="PROSITE" id="PS01117">
    <property type="entry name" value="HTH_MARR_1"/>
    <property type="match status" value="1"/>
</dbReference>
<dbReference type="RefSeq" id="WP_158350733.1">
    <property type="nucleotide sequence ID" value="NZ_JAHQCX010000003.1"/>
</dbReference>
<feature type="domain" description="HTH marR-type" evidence="4">
    <location>
        <begin position="1"/>
        <end position="152"/>
    </location>
</feature>
<accession>A0ABS6K4M7</accession>
<dbReference type="InterPro" id="IPR000835">
    <property type="entry name" value="HTH_MarR-typ"/>
</dbReference>
<dbReference type="PANTHER" id="PTHR35790">
    <property type="entry name" value="HTH-TYPE TRANSCRIPTIONAL REGULATOR PCHR"/>
    <property type="match status" value="1"/>
</dbReference>
<dbReference type="PROSITE" id="PS50995">
    <property type="entry name" value="HTH_MARR_2"/>
    <property type="match status" value="1"/>
</dbReference>
<sequence length="157" mass="18100">MDIRNIDQLYTQLNARGNLIYRFVLQYRDLMFERYDYGSGDEFNMLEIHTLTEIGDNPGTTVSSLSTIWNRTKGAISQVVTKLEDLGYVERRKNAANGKIVNLYLTPSGTRLSQLHKAYDSKDITETTTKLLSKCSMEEIDHFYKVLQAYISILEEN</sequence>
<dbReference type="Pfam" id="PF01047">
    <property type="entry name" value="MarR"/>
    <property type="match status" value="1"/>
</dbReference>
<dbReference type="Proteomes" id="UP001314681">
    <property type="component" value="Unassembled WGS sequence"/>
</dbReference>
<keyword evidence="1" id="KW-0805">Transcription regulation</keyword>
<proteinExistence type="predicted"/>
<evidence type="ECO:0000313" key="6">
    <source>
        <dbReference type="Proteomes" id="UP001314681"/>
    </source>
</evidence>
<dbReference type="EMBL" id="JAHQCX010000003">
    <property type="protein sequence ID" value="MBU9725476.1"/>
    <property type="molecule type" value="Genomic_DNA"/>
</dbReference>
<dbReference type="PANTHER" id="PTHR35790:SF4">
    <property type="entry name" value="HTH-TYPE TRANSCRIPTIONAL REGULATOR PCHR"/>
    <property type="match status" value="1"/>
</dbReference>
<evidence type="ECO:0000256" key="1">
    <source>
        <dbReference type="ARBA" id="ARBA00023015"/>
    </source>
</evidence>
<keyword evidence="6" id="KW-1185">Reference proteome</keyword>
<evidence type="ECO:0000313" key="5">
    <source>
        <dbReference type="EMBL" id="MBU9725476.1"/>
    </source>
</evidence>
<keyword evidence="3" id="KW-0804">Transcription</keyword>
<gene>
    <name evidence="5" type="ORF">KTH90_05545</name>
</gene>
<dbReference type="InterPro" id="IPR052067">
    <property type="entry name" value="Metal_resp_HTH_trans_reg"/>
</dbReference>
<protein>
    <submittedName>
        <fullName evidence="5">MarR family transcriptional regulator</fullName>
    </submittedName>
</protein>
<evidence type="ECO:0000256" key="3">
    <source>
        <dbReference type="ARBA" id="ARBA00023163"/>
    </source>
</evidence>
<dbReference type="InterPro" id="IPR036390">
    <property type="entry name" value="WH_DNA-bd_sf"/>
</dbReference>
<reference evidence="5 6" key="1">
    <citation type="submission" date="2021-06" db="EMBL/GenBank/DDBJ databases">
        <title>Description of novel taxa of the family Lachnospiraceae.</title>
        <authorList>
            <person name="Chaplin A.V."/>
            <person name="Sokolova S.R."/>
            <person name="Pikina A.P."/>
            <person name="Korzhanova M."/>
            <person name="Belova V."/>
            <person name="Korostin D."/>
            <person name="Efimov B.A."/>
        </authorList>
    </citation>
    <scope>NUCLEOTIDE SEQUENCE [LARGE SCALE GENOMIC DNA]</scope>
    <source>
        <strain evidence="5 6">ASD4241</strain>
    </source>
</reference>
<evidence type="ECO:0000256" key="2">
    <source>
        <dbReference type="ARBA" id="ARBA00023125"/>
    </source>
</evidence>